<organism evidence="1">
    <name type="scientific">Geoalkalibacter subterraneus</name>
    <dbReference type="NCBI Taxonomy" id="483547"/>
    <lineage>
        <taxon>Bacteria</taxon>
        <taxon>Pseudomonadati</taxon>
        <taxon>Thermodesulfobacteriota</taxon>
        <taxon>Desulfuromonadia</taxon>
        <taxon>Desulfuromonadales</taxon>
        <taxon>Geoalkalibacteraceae</taxon>
        <taxon>Geoalkalibacter</taxon>
    </lineage>
</organism>
<gene>
    <name evidence="1" type="ORF">ENN94_04625</name>
</gene>
<dbReference type="Proteomes" id="UP000886162">
    <property type="component" value="Unassembled WGS sequence"/>
</dbReference>
<comment type="caution">
    <text evidence="1">The sequence shown here is derived from an EMBL/GenBank/DDBJ whole genome shotgun (WGS) entry which is preliminary data.</text>
</comment>
<protein>
    <submittedName>
        <fullName evidence="1">GAF domain-containing protein</fullName>
    </submittedName>
</protein>
<accession>A0A831LLF9</accession>
<dbReference type="Gene3D" id="3.30.450.40">
    <property type="match status" value="1"/>
</dbReference>
<dbReference type="AlphaFoldDB" id="A0A831LLF9"/>
<dbReference type="EMBL" id="DSDO01000320">
    <property type="protein sequence ID" value="HDR46967.1"/>
    <property type="molecule type" value="Genomic_DNA"/>
</dbReference>
<reference evidence="1" key="1">
    <citation type="journal article" date="2020" name="mSystems">
        <title>Genome- and Community-Level Interaction Insights into Carbon Utilization and Element Cycling Functions of Hydrothermarchaeota in Hydrothermal Sediment.</title>
        <authorList>
            <person name="Zhou Z."/>
            <person name="Liu Y."/>
            <person name="Xu W."/>
            <person name="Pan J."/>
            <person name="Luo Z.H."/>
            <person name="Li M."/>
        </authorList>
    </citation>
    <scope>NUCLEOTIDE SEQUENCE [LARGE SCALE GENOMIC DNA]</scope>
    <source>
        <strain evidence="1">SpSt-1220</strain>
    </source>
</reference>
<dbReference type="InterPro" id="IPR029016">
    <property type="entry name" value="GAF-like_dom_sf"/>
</dbReference>
<proteinExistence type="predicted"/>
<sequence>MGGDEVHLPRRIIEVLSTPELEYPQRAKALLRVLTAHLPIGEATLYLKPLAPGLPPQILRAGAPGFFAPEQCSCFPRGAGWHPLDQGGTLTLEIESLERSIGYLCLHQVVPDRLPAGTREDLDLICRQIGWMTLCNERMQHKIQQAEHLQFVAQVSRQLNQAQTVDEMLREMLSALVRENKAIFAIIQHYKPSSPPGQPFFAINPNFRSLRETFIAHAARTHKNAIQQGRSVLDDKIGEAPQPENAKLVALSLPLAFDRHTLGTLTLYSDQSPTSNPFASPEMNHRLFQDIAIQTAEAWGRISALDQLATVSRENQRKLLEISFLYHISEAMHGAHGMDDLVHFILSAAVVPDGVGCDRAM</sequence>
<name>A0A831LLF9_9BACT</name>
<feature type="non-terminal residue" evidence="1">
    <location>
        <position position="361"/>
    </location>
</feature>
<evidence type="ECO:0000313" key="1">
    <source>
        <dbReference type="EMBL" id="HDR46967.1"/>
    </source>
</evidence>